<feature type="active site" description="Proton acceptor" evidence="4">
    <location>
        <position position="15"/>
    </location>
</feature>
<evidence type="ECO:0000256" key="4">
    <source>
        <dbReference type="PIRSR" id="PIRSR606710-1"/>
    </source>
</evidence>
<keyword evidence="2 6" id="KW-0378">Hydrolase</keyword>
<dbReference type="RefSeq" id="XP_018126950.1">
    <property type="nucleotide sequence ID" value="XM_018278249.2"/>
</dbReference>
<keyword evidence="3 6" id="KW-0326">Glycosidase</keyword>
<evidence type="ECO:0000259" key="7">
    <source>
        <dbReference type="Pfam" id="PF17851"/>
    </source>
</evidence>
<dbReference type="SUPFAM" id="SSF75005">
    <property type="entry name" value="Arabinanase/levansucrase/invertase"/>
    <property type="match status" value="1"/>
</dbReference>
<evidence type="ECO:0000256" key="5">
    <source>
        <dbReference type="PIRSR" id="PIRSR606710-2"/>
    </source>
</evidence>
<dbReference type="Proteomes" id="UP000091956">
    <property type="component" value="Unassembled WGS sequence"/>
</dbReference>
<dbReference type="SUPFAM" id="SSF49899">
    <property type="entry name" value="Concanavalin A-like lectins/glucanases"/>
    <property type="match status" value="1"/>
</dbReference>
<dbReference type="GO" id="GO:0004553">
    <property type="term" value="F:hydrolase activity, hydrolyzing O-glycosyl compounds"/>
    <property type="evidence" value="ECO:0007669"/>
    <property type="project" value="InterPro"/>
</dbReference>
<dbReference type="PANTHER" id="PTHR42812:SF12">
    <property type="entry name" value="BETA-XYLOSIDASE-RELATED"/>
    <property type="match status" value="1"/>
</dbReference>
<evidence type="ECO:0000256" key="1">
    <source>
        <dbReference type="ARBA" id="ARBA00009865"/>
    </source>
</evidence>
<dbReference type="Gene3D" id="2.115.10.20">
    <property type="entry name" value="Glycosyl hydrolase domain, family 43"/>
    <property type="match status" value="1"/>
</dbReference>
<accession>A0A1B8GBQ4</accession>
<evidence type="ECO:0000256" key="2">
    <source>
        <dbReference type="ARBA" id="ARBA00022801"/>
    </source>
</evidence>
<comment type="similarity">
    <text evidence="1 6">Belongs to the glycosyl hydrolase 43 family.</text>
</comment>
<dbReference type="STRING" id="342668.A0A1B8GBQ4"/>
<sequence length="525" mass="59219">MPCYQNPILPGFFPDPSIIRVDDTYYLINSSFQFFPGLPIHTSRDLINWELIGHAINRTSQLSLRNATTKVNSVERKEVFTGGLYAPTIRFHNGVFYIVCTNLSGSTVMRSNEDFQPQNFIITCKNLSDPDSFSDPILFDFYGIDPSLLFDDDGNVYMHGSFIHGYNKRPATVIRQAAIDLKTGRLISETRDIWEGSGGHVPEGPHIYKRDGFYWLLIAEGGTHRRHKVTMSRSKNVWGPYESYEHNPLTTGREGGIVTCVGHADLVEDTSGKWWAVMLARRDFGLCYPLGRETFMVSVDWPKGEFPRFEMAELNQRLSSRRVASKRRGFSTEYQVTISSPHSLYLRDPNLQDYKQGDNKKSIILHLREDELGTAGGNPTFIGQRQTSLDSIALAEIDLTSAPTKGHCGLTVYKDSFRHVSLDIDLDKRQISLAVHHLGQNFSFVKDTLLQASSAVRVMIQSTKEAYRFSYRTVDASKWSAETELGQVSCSDMSGDDFTGTIYGIYAYGAGGDVKFNSFNLYQKL</sequence>
<dbReference type="InterPro" id="IPR006710">
    <property type="entry name" value="Glyco_hydro_43"/>
</dbReference>
<feature type="site" description="Important for catalytic activity, responsible for pKa modulation of the active site Glu and correct orientation of both the proton donor and substrate" evidence="5">
    <location>
        <position position="145"/>
    </location>
</feature>
<dbReference type="GeneID" id="28842216"/>
<dbReference type="InterPro" id="IPR041542">
    <property type="entry name" value="GH43_C2"/>
</dbReference>
<feature type="active site" description="Proton donor" evidence="4">
    <location>
        <position position="203"/>
    </location>
</feature>
<feature type="domain" description="Beta-xylosidase C-terminal Concanavalin A-like" evidence="7">
    <location>
        <begin position="345"/>
        <end position="516"/>
    </location>
</feature>
<reference evidence="9" key="2">
    <citation type="journal article" date="2018" name="Nat. Commun.">
        <title>Extreme sensitivity to ultraviolet light in the fungal pathogen causing white-nose syndrome of bats.</title>
        <authorList>
            <person name="Palmer J.M."/>
            <person name="Drees K.P."/>
            <person name="Foster J.T."/>
            <person name="Lindner D.L."/>
        </authorList>
    </citation>
    <scope>NUCLEOTIDE SEQUENCE [LARGE SCALE GENOMIC DNA]</scope>
    <source>
        <strain evidence="9">UAMH 10579</strain>
    </source>
</reference>
<reference evidence="8 9" key="1">
    <citation type="submission" date="2016-03" db="EMBL/GenBank/DDBJ databases">
        <title>Comparative genomics of Pseudogymnoascus destructans, the fungus causing white-nose syndrome of bats.</title>
        <authorList>
            <person name="Palmer J.M."/>
            <person name="Drees K.P."/>
            <person name="Foster J.T."/>
            <person name="Lindner D.L."/>
        </authorList>
    </citation>
    <scope>NUCLEOTIDE SEQUENCE [LARGE SCALE GENOMIC DNA]</scope>
    <source>
        <strain evidence="8 9">UAMH 10579</strain>
    </source>
</reference>
<proteinExistence type="inferred from homology"/>
<dbReference type="InterPro" id="IPR023296">
    <property type="entry name" value="Glyco_hydro_beta-prop_sf"/>
</dbReference>
<dbReference type="OrthoDB" id="2139957at2759"/>
<dbReference type="CDD" id="cd18617">
    <property type="entry name" value="GH43_XynB-like"/>
    <property type="match status" value="1"/>
</dbReference>
<dbReference type="Pfam" id="PF17851">
    <property type="entry name" value="GH43_C2"/>
    <property type="match status" value="1"/>
</dbReference>
<dbReference type="InterPro" id="IPR013320">
    <property type="entry name" value="ConA-like_dom_sf"/>
</dbReference>
<evidence type="ECO:0000313" key="8">
    <source>
        <dbReference type="EMBL" id="OBT93217.1"/>
    </source>
</evidence>
<dbReference type="PANTHER" id="PTHR42812">
    <property type="entry name" value="BETA-XYLOSIDASE"/>
    <property type="match status" value="1"/>
</dbReference>
<dbReference type="GO" id="GO:0005975">
    <property type="term" value="P:carbohydrate metabolic process"/>
    <property type="evidence" value="ECO:0007669"/>
    <property type="project" value="InterPro"/>
</dbReference>
<keyword evidence="9" id="KW-1185">Reference proteome</keyword>
<dbReference type="Gene3D" id="2.60.120.200">
    <property type="match status" value="1"/>
</dbReference>
<evidence type="ECO:0000256" key="3">
    <source>
        <dbReference type="ARBA" id="ARBA00023295"/>
    </source>
</evidence>
<gene>
    <name evidence="8" type="ORF">VE01_08830</name>
</gene>
<dbReference type="AlphaFoldDB" id="A0A1B8GBQ4"/>
<name>A0A1B8GBQ4_9PEZI</name>
<organism evidence="8 9">
    <name type="scientific">Pseudogymnoascus verrucosus</name>
    <dbReference type="NCBI Taxonomy" id="342668"/>
    <lineage>
        <taxon>Eukaryota</taxon>
        <taxon>Fungi</taxon>
        <taxon>Dikarya</taxon>
        <taxon>Ascomycota</taxon>
        <taxon>Pezizomycotina</taxon>
        <taxon>Leotiomycetes</taxon>
        <taxon>Thelebolales</taxon>
        <taxon>Thelebolaceae</taxon>
        <taxon>Pseudogymnoascus</taxon>
    </lineage>
</organism>
<dbReference type="EMBL" id="KV460256">
    <property type="protein sequence ID" value="OBT93217.1"/>
    <property type="molecule type" value="Genomic_DNA"/>
</dbReference>
<dbReference type="InterPro" id="IPR051795">
    <property type="entry name" value="Glycosyl_Hydrlase_43"/>
</dbReference>
<evidence type="ECO:0000313" key="9">
    <source>
        <dbReference type="Proteomes" id="UP000091956"/>
    </source>
</evidence>
<dbReference type="Pfam" id="PF04616">
    <property type="entry name" value="Glyco_hydro_43"/>
    <property type="match status" value="1"/>
</dbReference>
<evidence type="ECO:0000256" key="6">
    <source>
        <dbReference type="RuleBase" id="RU361187"/>
    </source>
</evidence>
<protein>
    <recommendedName>
        <fullName evidence="7">Beta-xylosidase C-terminal Concanavalin A-like domain-containing protein</fullName>
    </recommendedName>
</protein>